<dbReference type="Proteomes" id="UP001596958">
    <property type="component" value="Unassembled WGS sequence"/>
</dbReference>
<comment type="caution">
    <text evidence="2">The sequence shown here is derived from an EMBL/GenBank/DDBJ whole genome shotgun (WGS) entry which is preliminary data.</text>
</comment>
<evidence type="ECO:0000256" key="1">
    <source>
        <dbReference type="SAM" id="SignalP"/>
    </source>
</evidence>
<keyword evidence="1" id="KW-0732">Signal</keyword>
<feature type="signal peptide" evidence="1">
    <location>
        <begin position="1"/>
        <end position="19"/>
    </location>
</feature>
<evidence type="ECO:0008006" key="4">
    <source>
        <dbReference type="Google" id="ProtNLM"/>
    </source>
</evidence>
<proteinExistence type="predicted"/>
<gene>
    <name evidence="2" type="ORF">ACFQZS_15030</name>
</gene>
<name>A0ABW2YYB1_9SPHI</name>
<dbReference type="EMBL" id="JBHTHU010000020">
    <property type="protein sequence ID" value="MFD0751463.1"/>
    <property type="molecule type" value="Genomic_DNA"/>
</dbReference>
<evidence type="ECO:0000313" key="3">
    <source>
        <dbReference type="Proteomes" id="UP001596958"/>
    </source>
</evidence>
<feature type="chain" id="PRO_5047540981" description="Outer membrane protein beta-barrel domain-containing protein" evidence="1">
    <location>
        <begin position="20"/>
        <end position="419"/>
    </location>
</feature>
<dbReference type="RefSeq" id="WP_377101677.1">
    <property type="nucleotide sequence ID" value="NZ_JBHTHU010000020.1"/>
</dbReference>
<organism evidence="2 3">
    <name type="scientific">Mucilaginibacter calamicampi</name>
    <dbReference type="NCBI Taxonomy" id="1302352"/>
    <lineage>
        <taxon>Bacteria</taxon>
        <taxon>Pseudomonadati</taxon>
        <taxon>Bacteroidota</taxon>
        <taxon>Sphingobacteriia</taxon>
        <taxon>Sphingobacteriales</taxon>
        <taxon>Sphingobacteriaceae</taxon>
        <taxon>Mucilaginibacter</taxon>
    </lineage>
</organism>
<protein>
    <recommendedName>
        <fullName evidence="4">Outer membrane protein beta-barrel domain-containing protein</fullName>
    </recommendedName>
</protein>
<accession>A0ABW2YYB1</accession>
<sequence length="419" mass="47267">MKYFFSLFLITAICFNLRAQTNFKPGYVVTLNGDTTKGFIDYKQWGHRNPTHVTFKAPGGDEKSYGVNDINAFGIDSYENYRALTVSLSQNTLAVSDLTNNIDSSVIIQKVFLRTIVTGEKVSLFVYEDFFKNRCYIAEGTAAPVELLRYKYMGPTGNSKIIEVETFRQQLQRLAAIYQTGNANLSRQIQEVFYGEQDFKTIIAKINGTAAVKYIEPKRSSIRYFAGLGLSANEVHFVGSLYQPMGKQWSYSPQLNLGMDILSNKQVPKLFLRLELNAWTSRAKYIFYSFVAPTNYEQEFSYSAFNLNLTPLLVYNVYRGEKLKFFLAAGPSWFYSFYSNKVSVLRGIENNKITSTSQGPIGVGLKNGGMPIATRIGVTTVKFQFFGGYSLPGRLLGPAKYSLQSTTYSLGVNYFFSNK</sequence>
<keyword evidence="3" id="KW-1185">Reference proteome</keyword>
<reference evidence="3" key="1">
    <citation type="journal article" date="2019" name="Int. J. Syst. Evol. Microbiol.">
        <title>The Global Catalogue of Microorganisms (GCM) 10K type strain sequencing project: providing services to taxonomists for standard genome sequencing and annotation.</title>
        <authorList>
            <consortium name="The Broad Institute Genomics Platform"/>
            <consortium name="The Broad Institute Genome Sequencing Center for Infectious Disease"/>
            <person name="Wu L."/>
            <person name="Ma J."/>
        </authorList>
    </citation>
    <scope>NUCLEOTIDE SEQUENCE [LARGE SCALE GENOMIC DNA]</scope>
    <source>
        <strain evidence="3">CCUG 63418</strain>
    </source>
</reference>
<evidence type="ECO:0000313" key="2">
    <source>
        <dbReference type="EMBL" id="MFD0751463.1"/>
    </source>
</evidence>